<keyword evidence="2" id="KW-1185">Reference proteome</keyword>
<comment type="caution">
    <text evidence="1">The sequence shown here is derived from an EMBL/GenBank/DDBJ whole genome shotgun (WGS) entry which is preliminary data.</text>
</comment>
<gene>
    <name evidence="1" type="ORF">GCM10023184_14490</name>
</gene>
<protein>
    <submittedName>
        <fullName evidence="1">Uncharacterized protein</fullName>
    </submittedName>
</protein>
<dbReference type="Proteomes" id="UP001501725">
    <property type="component" value="Unassembled WGS sequence"/>
</dbReference>
<organism evidence="1 2">
    <name type="scientific">Flaviaesturariibacter amylovorans</name>
    <dbReference type="NCBI Taxonomy" id="1084520"/>
    <lineage>
        <taxon>Bacteria</taxon>
        <taxon>Pseudomonadati</taxon>
        <taxon>Bacteroidota</taxon>
        <taxon>Chitinophagia</taxon>
        <taxon>Chitinophagales</taxon>
        <taxon>Chitinophagaceae</taxon>
        <taxon>Flaviaestuariibacter</taxon>
    </lineage>
</organism>
<accession>A0ABP8GKM8</accession>
<reference evidence="2" key="1">
    <citation type="journal article" date="2019" name="Int. J. Syst. Evol. Microbiol.">
        <title>The Global Catalogue of Microorganisms (GCM) 10K type strain sequencing project: providing services to taxonomists for standard genome sequencing and annotation.</title>
        <authorList>
            <consortium name="The Broad Institute Genomics Platform"/>
            <consortium name="The Broad Institute Genome Sequencing Center for Infectious Disease"/>
            <person name="Wu L."/>
            <person name="Ma J."/>
        </authorList>
    </citation>
    <scope>NUCLEOTIDE SEQUENCE [LARGE SCALE GENOMIC DNA]</scope>
    <source>
        <strain evidence="2">JCM 17919</strain>
    </source>
</reference>
<proteinExistence type="predicted"/>
<evidence type="ECO:0000313" key="2">
    <source>
        <dbReference type="Proteomes" id="UP001501725"/>
    </source>
</evidence>
<name>A0ABP8GKM8_9BACT</name>
<evidence type="ECO:0000313" key="1">
    <source>
        <dbReference type="EMBL" id="GAA4326076.1"/>
    </source>
</evidence>
<dbReference type="EMBL" id="BAABGY010000006">
    <property type="protein sequence ID" value="GAA4326076.1"/>
    <property type="molecule type" value="Genomic_DNA"/>
</dbReference>
<sequence length="50" mass="5339">MNQVGGELIVNWGWDTQPHGLHRSTVTAPGVTIPGEPIDGVTVPGYRTLN</sequence>